<evidence type="ECO:0000256" key="9">
    <source>
        <dbReference type="ARBA" id="ARBA00023200"/>
    </source>
</evidence>
<keyword evidence="9" id="KW-1035">Host cytoplasm</keyword>
<evidence type="ECO:0000313" key="17">
    <source>
        <dbReference type="Proteomes" id="UP001201812"/>
    </source>
</evidence>
<dbReference type="Pfam" id="PF00069">
    <property type="entry name" value="Pkinase"/>
    <property type="match status" value="1"/>
</dbReference>
<dbReference type="Gene3D" id="1.10.510.10">
    <property type="entry name" value="Transferase(Phosphotransferase) domain 1"/>
    <property type="match status" value="1"/>
</dbReference>
<dbReference type="InterPro" id="IPR011009">
    <property type="entry name" value="Kinase-like_dom_sf"/>
</dbReference>
<evidence type="ECO:0000256" key="3">
    <source>
        <dbReference type="ARBA" id="ARBA00016885"/>
    </source>
</evidence>
<keyword evidence="7 16" id="KW-0418">Kinase</keyword>
<dbReference type="SUPFAM" id="SSF56112">
    <property type="entry name" value="Protein kinase-like (PK-like)"/>
    <property type="match status" value="1"/>
</dbReference>
<sequence>MTIGQLTGAGSTDSPNGTTEKERPAYDPYYFKKTYKLGPEIGRGGFGVVYSGFRISDRQTVAIKYVARRNVTEWANLKGKDVPLEIALLEQCRECPGVIKLMDWYERPDGFLIVMERPSPYCDLFDYISDRGALDETVTKCFFKQIVETAIACASCKVVHRDIKDENIIIDMRTGEIRLIDFGSGAFLRKDDYTDFEGISVSSNQCPQAVIECESGKEAADKFLVRKIDRVSDK</sequence>
<protein>
    <recommendedName>
        <fullName evidence="3">Serine/threonine-protein kinase 1</fullName>
        <ecNumber evidence="2">2.7.11.1</ecNumber>
    </recommendedName>
</protein>
<dbReference type="SMART" id="SM00220">
    <property type="entry name" value="S_TKc"/>
    <property type="match status" value="1"/>
</dbReference>
<dbReference type="GO" id="GO:0004674">
    <property type="term" value="F:protein serine/threonine kinase activity"/>
    <property type="evidence" value="ECO:0007669"/>
    <property type="project" value="UniProtKB-KW"/>
</dbReference>
<evidence type="ECO:0000256" key="8">
    <source>
        <dbReference type="ARBA" id="ARBA00022840"/>
    </source>
</evidence>
<keyword evidence="17" id="KW-1185">Reference proteome</keyword>
<accession>A0AAD4R0V3</accession>
<comment type="subcellular location">
    <subcellularLocation>
        <location evidence="1">Host cytoplasm</location>
    </subcellularLocation>
</comment>
<dbReference type="GO" id="GO:0005524">
    <property type="term" value="F:ATP binding"/>
    <property type="evidence" value="ECO:0007669"/>
    <property type="project" value="UniProtKB-UniRule"/>
</dbReference>
<feature type="region of interest" description="Disordered" evidence="14">
    <location>
        <begin position="1"/>
        <end position="24"/>
    </location>
</feature>
<keyword evidence="6 12" id="KW-0547">Nucleotide-binding</keyword>
<dbReference type="PROSITE" id="PS50011">
    <property type="entry name" value="PROTEIN_KINASE_DOM"/>
    <property type="match status" value="1"/>
</dbReference>
<evidence type="ECO:0000256" key="4">
    <source>
        <dbReference type="ARBA" id="ARBA00022527"/>
    </source>
</evidence>
<dbReference type="PROSITE" id="PS00107">
    <property type="entry name" value="PROTEIN_KINASE_ATP"/>
    <property type="match status" value="1"/>
</dbReference>
<dbReference type="GO" id="GO:0005737">
    <property type="term" value="C:cytoplasm"/>
    <property type="evidence" value="ECO:0007669"/>
    <property type="project" value="TreeGrafter"/>
</dbReference>
<evidence type="ECO:0000256" key="13">
    <source>
        <dbReference type="RuleBase" id="RU000304"/>
    </source>
</evidence>
<feature type="compositionally biased region" description="Polar residues" evidence="14">
    <location>
        <begin position="1"/>
        <end position="18"/>
    </location>
</feature>
<evidence type="ECO:0000259" key="15">
    <source>
        <dbReference type="PROSITE" id="PS50011"/>
    </source>
</evidence>
<dbReference type="PANTHER" id="PTHR22984:SF25">
    <property type="entry name" value="PROTEIN KINASE DOMAIN-CONTAINING PROTEIN"/>
    <property type="match status" value="1"/>
</dbReference>
<comment type="similarity">
    <text evidence="13">Belongs to the protein kinase superfamily.</text>
</comment>
<keyword evidence="5" id="KW-0808">Transferase</keyword>
<gene>
    <name evidence="16" type="ORF">DdX_15499</name>
</gene>
<evidence type="ECO:0000256" key="14">
    <source>
        <dbReference type="SAM" id="MobiDB-lite"/>
    </source>
</evidence>
<proteinExistence type="inferred from homology"/>
<dbReference type="InterPro" id="IPR017441">
    <property type="entry name" value="Protein_kinase_ATP_BS"/>
</dbReference>
<evidence type="ECO:0000256" key="5">
    <source>
        <dbReference type="ARBA" id="ARBA00022679"/>
    </source>
</evidence>
<evidence type="ECO:0000256" key="12">
    <source>
        <dbReference type="PROSITE-ProRule" id="PRU10141"/>
    </source>
</evidence>
<evidence type="ECO:0000256" key="10">
    <source>
        <dbReference type="ARBA" id="ARBA00047899"/>
    </source>
</evidence>
<dbReference type="InterPro" id="IPR051138">
    <property type="entry name" value="PIM_Ser/Thr_kinase"/>
</dbReference>
<evidence type="ECO:0000313" key="16">
    <source>
        <dbReference type="EMBL" id="KAI1702406.1"/>
    </source>
</evidence>
<keyword evidence="8 12" id="KW-0067">ATP-binding</keyword>
<dbReference type="InterPro" id="IPR008271">
    <property type="entry name" value="Ser/Thr_kinase_AS"/>
</dbReference>
<dbReference type="EMBL" id="JAKKPZ010000099">
    <property type="protein sequence ID" value="KAI1702406.1"/>
    <property type="molecule type" value="Genomic_DNA"/>
</dbReference>
<dbReference type="Proteomes" id="UP001201812">
    <property type="component" value="Unassembled WGS sequence"/>
</dbReference>
<feature type="binding site" evidence="12">
    <location>
        <position position="64"/>
    </location>
    <ligand>
        <name>ATP</name>
        <dbReference type="ChEBI" id="CHEBI:30616"/>
    </ligand>
</feature>
<keyword evidence="4 13" id="KW-0723">Serine/threonine-protein kinase</keyword>
<evidence type="ECO:0000256" key="7">
    <source>
        <dbReference type="ARBA" id="ARBA00022777"/>
    </source>
</evidence>
<dbReference type="PROSITE" id="PS00108">
    <property type="entry name" value="PROTEIN_KINASE_ST"/>
    <property type="match status" value="1"/>
</dbReference>
<name>A0AAD4R0V3_9BILA</name>
<dbReference type="InterPro" id="IPR000719">
    <property type="entry name" value="Prot_kinase_dom"/>
</dbReference>
<organism evidence="16 17">
    <name type="scientific">Ditylenchus destructor</name>
    <dbReference type="NCBI Taxonomy" id="166010"/>
    <lineage>
        <taxon>Eukaryota</taxon>
        <taxon>Metazoa</taxon>
        <taxon>Ecdysozoa</taxon>
        <taxon>Nematoda</taxon>
        <taxon>Chromadorea</taxon>
        <taxon>Rhabditida</taxon>
        <taxon>Tylenchina</taxon>
        <taxon>Tylenchomorpha</taxon>
        <taxon>Sphaerularioidea</taxon>
        <taxon>Anguinidae</taxon>
        <taxon>Anguininae</taxon>
        <taxon>Ditylenchus</taxon>
    </lineage>
</organism>
<comment type="catalytic activity">
    <reaction evidence="11">
        <text>L-seryl-[protein] + ATP = O-phospho-L-seryl-[protein] + ADP + H(+)</text>
        <dbReference type="Rhea" id="RHEA:17989"/>
        <dbReference type="Rhea" id="RHEA-COMP:9863"/>
        <dbReference type="Rhea" id="RHEA-COMP:11604"/>
        <dbReference type="ChEBI" id="CHEBI:15378"/>
        <dbReference type="ChEBI" id="CHEBI:29999"/>
        <dbReference type="ChEBI" id="CHEBI:30616"/>
        <dbReference type="ChEBI" id="CHEBI:83421"/>
        <dbReference type="ChEBI" id="CHEBI:456216"/>
        <dbReference type="EC" id="2.7.11.1"/>
    </reaction>
</comment>
<reference evidence="16" key="1">
    <citation type="submission" date="2022-01" db="EMBL/GenBank/DDBJ databases">
        <title>Genome Sequence Resource for Two Populations of Ditylenchus destructor, the Migratory Endoparasitic Phytonematode.</title>
        <authorList>
            <person name="Zhang H."/>
            <person name="Lin R."/>
            <person name="Xie B."/>
        </authorList>
    </citation>
    <scope>NUCLEOTIDE SEQUENCE</scope>
    <source>
        <strain evidence="16">BazhouSP</strain>
    </source>
</reference>
<comment type="caution">
    <text evidence="16">The sequence shown here is derived from an EMBL/GenBank/DDBJ whole genome shotgun (WGS) entry which is preliminary data.</text>
</comment>
<dbReference type="PANTHER" id="PTHR22984">
    <property type="entry name" value="SERINE/THREONINE-PROTEIN KINASE PIM"/>
    <property type="match status" value="1"/>
</dbReference>
<dbReference type="Gene3D" id="3.30.200.20">
    <property type="entry name" value="Phosphorylase Kinase, domain 1"/>
    <property type="match status" value="1"/>
</dbReference>
<evidence type="ECO:0000256" key="1">
    <source>
        <dbReference type="ARBA" id="ARBA00004192"/>
    </source>
</evidence>
<dbReference type="AlphaFoldDB" id="A0AAD4R0V3"/>
<dbReference type="FunFam" id="3.30.200.20:FF:000547">
    <property type="entry name" value="Serine/threonine-protein kinase prk-2"/>
    <property type="match status" value="1"/>
</dbReference>
<evidence type="ECO:0000256" key="2">
    <source>
        <dbReference type="ARBA" id="ARBA00012513"/>
    </source>
</evidence>
<evidence type="ECO:0000256" key="11">
    <source>
        <dbReference type="ARBA" id="ARBA00048679"/>
    </source>
</evidence>
<comment type="catalytic activity">
    <reaction evidence="10">
        <text>L-threonyl-[protein] + ATP = O-phospho-L-threonyl-[protein] + ADP + H(+)</text>
        <dbReference type="Rhea" id="RHEA:46608"/>
        <dbReference type="Rhea" id="RHEA-COMP:11060"/>
        <dbReference type="Rhea" id="RHEA-COMP:11605"/>
        <dbReference type="ChEBI" id="CHEBI:15378"/>
        <dbReference type="ChEBI" id="CHEBI:30013"/>
        <dbReference type="ChEBI" id="CHEBI:30616"/>
        <dbReference type="ChEBI" id="CHEBI:61977"/>
        <dbReference type="ChEBI" id="CHEBI:456216"/>
        <dbReference type="EC" id="2.7.11.1"/>
    </reaction>
</comment>
<feature type="domain" description="Protein kinase" evidence="15">
    <location>
        <begin position="35"/>
        <end position="234"/>
    </location>
</feature>
<dbReference type="EC" id="2.7.11.1" evidence="2"/>
<evidence type="ECO:0000256" key="6">
    <source>
        <dbReference type="ARBA" id="ARBA00022741"/>
    </source>
</evidence>
<dbReference type="GO" id="GO:0030430">
    <property type="term" value="C:host cell cytoplasm"/>
    <property type="evidence" value="ECO:0007669"/>
    <property type="project" value="UniProtKB-SubCell"/>
</dbReference>